<keyword evidence="4" id="KW-1185">Reference proteome</keyword>
<reference evidence="3" key="1">
    <citation type="submission" date="2023-03" db="EMBL/GenBank/DDBJ databases">
        <title>Massive genome expansion in bonnet fungi (Mycena s.s.) driven by repeated elements and novel gene families across ecological guilds.</title>
        <authorList>
            <consortium name="Lawrence Berkeley National Laboratory"/>
            <person name="Harder C.B."/>
            <person name="Miyauchi S."/>
            <person name="Viragh M."/>
            <person name="Kuo A."/>
            <person name="Thoen E."/>
            <person name="Andreopoulos B."/>
            <person name="Lu D."/>
            <person name="Skrede I."/>
            <person name="Drula E."/>
            <person name="Henrissat B."/>
            <person name="Morin E."/>
            <person name="Kohler A."/>
            <person name="Barry K."/>
            <person name="LaButti K."/>
            <person name="Morin E."/>
            <person name="Salamov A."/>
            <person name="Lipzen A."/>
            <person name="Mereny Z."/>
            <person name="Hegedus B."/>
            <person name="Baldrian P."/>
            <person name="Stursova M."/>
            <person name="Weitz H."/>
            <person name="Taylor A."/>
            <person name="Grigoriev I.V."/>
            <person name="Nagy L.G."/>
            <person name="Martin F."/>
            <person name="Kauserud H."/>
        </authorList>
    </citation>
    <scope>NUCLEOTIDE SEQUENCE</scope>
    <source>
        <strain evidence="3">9284</strain>
    </source>
</reference>
<sequence length="244" mass="26686">MSSDPPKRSFRQQALPVLTKVLHGTAPFISTFLLIHLSAPMLANLGGSSLASQTLLLGREYYQTEFGEKYLLLAPLAVHALSGLAKRVLSPSQAPPRPRTSLLSLTGYANIILILPHFITHRVHPTNPAPPILGLGPSELDFEYVKYGLATWPWTSWILYGGLVASVVLHAVDGDRLMFNTYLASGVQRVKAAARKRLLAIGLTLVAVPVLSGLYFMSKEPLMIFPSTAERFHATFAQSPFLRS</sequence>
<organism evidence="3 4">
    <name type="scientific">Roridomyces roridus</name>
    <dbReference type="NCBI Taxonomy" id="1738132"/>
    <lineage>
        <taxon>Eukaryota</taxon>
        <taxon>Fungi</taxon>
        <taxon>Dikarya</taxon>
        <taxon>Basidiomycota</taxon>
        <taxon>Agaricomycotina</taxon>
        <taxon>Agaricomycetes</taxon>
        <taxon>Agaricomycetidae</taxon>
        <taxon>Agaricales</taxon>
        <taxon>Marasmiineae</taxon>
        <taxon>Mycenaceae</taxon>
        <taxon>Roridomyces</taxon>
    </lineage>
</organism>
<dbReference type="EMBL" id="JARKIF010000001">
    <property type="protein sequence ID" value="KAJ7650767.1"/>
    <property type="molecule type" value="Genomic_DNA"/>
</dbReference>
<dbReference type="InterPro" id="IPR012472">
    <property type="entry name" value="MCP1_TM"/>
</dbReference>
<gene>
    <name evidence="3" type="ORF">FB45DRAFT_25756</name>
</gene>
<feature type="transmembrane region" description="Helical" evidence="1">
    <location>
        <begin position="198"/>
        <end position="217"/>
    </location>
</feature>
<evidence type="ECO:0000313" key="4">
    <source>
        <dbReference type="Proteomes" id="UP001221142"/>
    </source>
</evidence>
<keyword evidence="1" id="KW-1133">Transmembrane helix</keyword>
<dbReference type="PANTHER" id="PTHR38409:SF1">
    <property type="entry name" value="MITOCHONDRIAL ADAPTER PROTEIN MCP1"/>
    <property type="match status" value="1"/>
</dbReference>
<keyword evidence="1" id="KW-0472">Membrane</keyword>
<dbReference type="InterPro" id="IPR034804">
    <property type="entry name" value="SQR/QFR_C/D"/>
</dbReference>
<keyword evidence="1" id="KW-0812">Transmembrane</keyword>
<evidence type="ECO:0000313" key="3">
    <source>
        <dbReference type="EMBL" id="KAJ7650767.1"/>
    </source>
</evidence>
<accession>A0AAD7CMI8</accession>
<dbReference type="AlphaFoldDB" id="A0AAD7CMI8"/>
<proteinExistence type="predicted"/>
<dbReference type="GO" id="GO:0055088">
    <property type="term" value="P:lipid homeostasis"/>
    <property type="evidence" value="ECO:0007669"/>
    <property type="project" value="InterPro"/>
</dbReference>
<dbReference type="PANTHER" id="PTHR38409">
    <property type="entry name" value="MDM10-COMPLEMENTING PROTEIN 1"/>
    <property type="match status" value="1"/>
</dbReference>
<comment type="caution">
    <text evidence="3">The sequence shown here is derived from an EMBL/GenBank/DDBJ whole genome shotgun (WGS) entry which is preliminary data.</text>
</comment>
<dbReference type="Pfam" id="PF07950">
    <property type="entry name" value="MCP1_TM"/>
    <property type="match status" value="1"/>
</dbReference>
<name>A0AAD7CMI8_9AGAR</name>
<dbReference type="Proteomes" id="UP001221142">
    <property type="component" value="Unassembled WGS sequence"/>
</dbReference>
<dbReference type="GO" id="GO:0016020">
    <property type="term" value="C:membrane"/>
    <property type="evidence" value="ECO:0007669"/>
    <property type="project" value="InterPro"/>
</dbReference>
<feature type="domain" description="Mitochondrial adapter protein MCP1 transmembrane" evidence="2">
    <location>
        <begin position="135"/>
        <end position="201"/>
    </location>
</feature>
<feature type="transmembrane region" description="Helical" evidence="1">
    <location>
        <begin position="154"/>
        <end position="172"/>
    </location>
</feature>
<evidence type="ECO:0000256" key="1">
    <source>
        <dbReference type="SAM" id="Phobius"/>
    </source>
</evidence>
<dbReference type="SUPFAM" id="SSF81343">
    <property type="entry name" value="Fumarate reductase respiratory complex transmembrane subunits"/>
    <property type="match status" value="1"/>
</dbReference>
<protein>
    <recommendedName>
        <fullName evidence="2">Mitochondrial adapter protein MCP1 transmembrane domain-containing protein</fullName>
    </recommendedName>
</protein>
<evidence type="ECO:0000259" key="2">
    <source>
        <dbReference type="Pfam" id="PF07950"/>
    </source>
</evidence>
<feature type="transmembrane region" description="Helical" evidence="1">
    <location>
        <begin position="21"/>
        <end position="43"/>
    </location>
</feature>
<dbReference type="InterPro" id="IPR039960">
    <property type="entry name" value="MCP1"/>
</dbReference>